<dbReference type="Proteomes" id="UP000640485">
    <property type="component" value="Unassembled WGS sequence"/>
</dbReference>
<keyword evidence="3" id="KW-1185">Reference proteome</keyword>
<evidence type="ECO:0000313" key="2">
    <source>
        <dbReference type="EMBL" id="MBK4216640.1"/>
    </source>
</evidence>
<proteinExistence type="predicted"/>
<evidence type="ECO:0000256" key="1">
    <source>
        <dbReference type="SAM" id="MobiDB-lite"/>
    </source>
</evidence>
<name>A0A934SFU5_9RHOB</name>
<dbReference type="EMBL" id="JAEPRQ010000003">
    <property type="protein sequence ID" value="MBK4216640.1"/>
    <property type="molecule type" value="Genomic_DNA"/>
</dbReference>
<comment type="caution">
    <text evidence="2">The sequence shown here is derived from an EMBL/GenBank/DDBJ whole genome shotgun (WGS) entry which is preliminary data.</text>
</comment>
<sequence>MADKIEDVMNLRNFSGNAHYVQALKEGRIVKQVREGDDREHWHLDGRAAPDAEGAR</sequence>
<reference evidence="2" key="1">
    <citation type="submission" date="2021-01" db="EMBL/GenBank/DDBJ databases">
        <title>Paracoccus amoyensis sp. nov., isolated from the surface seawater along the coast of Xiamen Island, China.</title>
        <authorList>
            <person name="Lyu L."/>
        </authorList>
    </citation>
    <scope>NUCLEOTIDE SEQUENCE</scope>
    <source>
        <strain evidence="2">MJ17</strain>
    </source>
</reference>
<accession>A0A934SFU5</accession>
<organism evidence="2 3">
    <name type="scientific">Paracoccus caeni</name>
    <dbReference type="NCBI Taxonomy" id="657651"/>
    <lineage>
        <taxon>Bacteria</taxon>
        <taxon>Pseudomonadati</taxon>
        <taxon>Pseudomonadota</taxon>
        <taxon>Alphaproteobacteria</taxon>
        <taxon>Rhodobacterales</taxon>
        <taxon>Paracoccaceae</taxon>
        <taxon>Paracoccus</taxon>
    </lineage>
</organism>
<feature type="region of interest" description="Disordered" evidence="1">
    <location>
        <begin position="36"/>
        <end position="56"/>
    </location>
</feature>
<evidence type="ECO:0000313" key="3">
    <source>
        <dbReference type="Proteomes" id="UP000640485"/>
    </source>
</evidence>
<protein>
    <submittedName>
        <fullName evidence="2">Uncharacterized protein</fullName>
    </submittedName>
</protein>
<dbReference type="AlphaFoldDB" id="A0A934SFU5"/>
<dbReference type="RefSeq" id="WP_200686649.1">
    <property type="nucleotide sequence ID" value="NZ_JAEPRQ010000003.1"/>
</dbReference>
<gene>
    <name evidence="2" type="ORF">JJJ17_11950</name>
</gene>